<reference evidence="3 4" key="1">
    <citation type="submission" date="2019-07" db="EMBL/GenBank/DDBJ databases">
        <title>Genomics analysis of Aphanomyces spp. identifies a new class of oomycete effector associated with host adaptation.</title>
        <authorList>
            <person name="Gaulin E."/>
        </authorList>
    </citation>
    <scope>NUCLEOTIDE SEQUENCE [LARGE SCALE GENOMIC DNA]</scope>
    <source>
        <strain evidence="3 4">ATCC 201684</strain>
    </source>
</reference>
<dbReference type="InterPro" id="IPR001251">
    <property type="entry name" value="CRAL-TRIO_dom"/>
</dbReference>
<keyword evidence="4" id="KW-1185">Reference proteome</keyword>
<dbReference type="SMART" id="SM00516">
    <property type="entry name" value="SEC14"/>
    <property type="match status" value="1"/>
</dbReference>
<dbReference type="Gene3D" id="2.60.120.680">
    <property type="entry name" value="GOLD domain"/>
    <property type="match status" value="1"/>
</dbReference>
<dbReference type="SUPFAM" id="SSF52087">
    <property type="entry name" value="CRAL/TRIO domain"/>
    <property type="match status" value="1"/>
</dbReference>
<dbReference type="SUPFAM" id="SSF101576">
    <property type="entry name" value="Supernatant protein factor (SPF), C-terminal domain"/>
    <property type="match status" value="1"/>
</dbReference>
<gene>
    <name evidence="3" type="ORF">Ae201684_001472</name>
</gene>
<sequence length="884" mass="101673">METQRGEFVHDIRLASHAPGVPYPVPEEVQQIESNKKIAKAAAEQERQRRMSEESFAHVQSELLREKAKQEASILVENERARRMSQEHLAQVHSDLLRESSKKLVVEEIETERSRRVSQENIAQVHSELIRSSSRKQVAEAVEDERSRRINGEQIAQVHSELVRKNSLKQINDDVEAERKSRMSQDKIAEVHAHLLRRNSVDEAVQLAESERQRRILEESRRQEMIRAPQFFYTATEYAKGLPYPVPEEAEHIQSNKAIVEKAAEEERERRLEEMHSHECESAIVREINIEYAIACMETERIRRVSQHNMAEVHNELLRDHSKKQVVELMEEERGRRVSQENLALVHDELHRERSKQRVVVEIENERHRRMSESSIAEVHSHLLRRNSIDKVVQLAEEERERRIQEHQDQTTNDQKTRLEQQLHAVGAMETERARRLSTSQHLEKVASLSSVFGERGSTVSDLDAAVLEPLPDSDDMDYPELPVASSNPQQEQKALYDLQMALKDVLKPSKNETTDALRNLQLLRFLRGHKGNVEIAAERYRTMLELREKHHLDAIRESIVLGNMTAVDFPYYEKIKRYVPAAMAFDVEDDDHNVFTFEKLGAFDLYGLVVNVSDDEWLAYCLHELESRAWMLDQRSLEHKTLVRCTTLRDLDGFSLTRVTRPVLHRVQSIISLASACYPESVHKVVFLNTPWIFHTAWRGIQLWLDESQRQKICMLKRGDKIDAICPLSKLPVLMGGTNDHVVLPPTGLLGKDSYALLRENGATEAEIRARDVLTVPFRVNANDTLCWEFCVLKYDVDFAIKFRTQGDGGAVELDVQGWEKSRFVHGQVEAASWTAPAAGVAVLCWDNSFSWTRAKTICYKASVAKTLEPDTSFIDISGHGSL</sequence>
<feature type="domain" description="CRAL-TRIO" evidence="1">
    <location>
        <begin position="572"/>
        <end position="744"/>
    </location>
</feature>
<proteinExistence type="predicted"/>
<comment type="caution">
    <text evidence="3">The sequence shown here is derived from an EMBL/GenBank/DDBJ whole genome shotgun (WGS) entry which is preliminary data.</text>
</comment>
<dbReference type="SUPFAM" id="SSF46938">
    <property type="entry name" value="CRAL/TRIO N-terminal domain"/>
    <property type="match status" value="1"/>
</dbReference>
<dbReference type="EMBL" id="VJMJ01000012">
    <property type="protein sequence ID" value="KAF0743826.1"/>
    <property type="molecule type" value="Genomic_DNA"/>
</dbReference>
<dbReference type="PANTHER" id="PTHR23324:SF83">
    <property type="entry name" value="SEC14-LIKE PROTEIN 2"/>
    <property type="match status" value="1"/>
</dbReference>
<evidence type="ECO:0000259" key="2">
    <source>
        <dbReference type="PROSITE" id="PS50866"/>
    </source>
</evidence>
<dbReference type="Gene3D" id="3.40.525.10">
    <property type="entry name" value="CRAL-TRIO lipid binding domain"/>
    <property type="match status" value="1"/>
</dbReference>
<dbReference type="InterPro" id="IPR036865">
    <property type="entry name" value="CRAL-TRIO_dom_sf"/>
</dbReference>
<evidence type="ECO:0008006" key="5">
    <source>
        <dbReference type="Google" id="ProtNLM"/>
    </source>
</evidence>
<name>A0A6G0XTQ7_9STRA</name>
<evidence type="ECO:0000259" key="1">
    <source>
        <dbReference type="PROSITE" id="PS50191"/>
    </source>
</evidence>
<dbReference type="CDD" id="cd00170">
    <property type="entry name" value="SEC14"/>
    <property type="match status" value="1"/>
</dbReference>
<accession>A0A6G0XTQ7</accession>
<dbReference type="Proteomes" id="UP000481153">
    <property type="component" value="Unassembled WGS sequence"/>
</dbReference>
<dbReference type="InterPro" id="IPR036598">
    <property type="entry name" value="GOLD_dom_sf"/>
</dbReference>
<dbReference type="InterPro" id="IPR009038">
    <property type="entry name" value="GOLD_dom"/>
</dbReference>
<dbReference type="InterPro" id="IPR051064">
    <property type="entry name" value="SEC14/CRAL-TRIO_domain"/>
</dbReference>
<dbReference type="VEuPathDB" id="FungiDB:AeMF1_002711"/>
<dbReference type="PROSITE" id="PS50866">
    <property type="entry name" value="GOLD"/>
    <property type="match status" value="1"/>
</dbReference>
<dbReference type="AlphaFoldDB" id="A0A6G0XTQ7"/>
<dbReference type="PANTHER" id="PTHR23324">
    <property type="entry name" value="SEC14 RELATED PROTEIN"/>
    <property type="match status" value="1"/>
</dbReference>
<dbReference type="InterPro" id="IPR036273">
    <property type="entry name" value="CRAL/TRIO_N_dom_sf"/>
</dbReference>
<dbReference type="PROSITE" id="PS50191">
    <property type="entry name" value="CRAL_TRIO"/>
    <property type="match status" value="1"/>
</dbReference>
<evidence type="ECO:0000313" key="3">
    <source>
        <dbReference type="EMBL" id="KAF0743826.1"/>
    </source>
</evidence>
<dbReference type="GO" id="GO:0005737">
    <property type="term" value="C:cytoplasm"/>
    <property type="evidence" value="ECO:0007669"/>
    <property type="project" value="TreeGrafter"/>
</dbReference>
<evidence type="ECO:0000313" key="4">
    <source>
        <dbReference type="Proteomes" id="UP000481153"/>
    </source>
</evidence>
<protein>
    <recommendedName>
        <fullName evidence="5">CRAL-TRIO domain-containing protein</fullName>
    </recommendedName>
</protein>
<dbReference type="Pfam" id="PF00650">
    <property type="entry name" value="CRAL_TRIO"/>
    <property type="match status" value="1"/>
</dbReference>
<organism evidence="3 4">
    <name type="scientific">Aphanomyces euteiches</name>
    <dbReference type="NCBI Taxonomy" id="100861"/>
    <lineage>
        <taxon>Eukaryota</taxon>
        <taxon>Sar</taxon>
        <taxon>Stramenopiles</taxon>
        <taxon>Oomycota</taxon>
        <taxon>Saprolegniomycetes</taxon>
        <taxon>Saprolegniales</taxon>
        <taxon>Verrucalvaceae</taxon>
        <taxon>Aphanomyces</taxon>
    </lineage>
</organism>
<feature type="domain" description="GOLD" evidence="2">
    <location>
        <begin position="760"/>
        <end position="865"/>
    </location>
</feature>
<dbReference type="VEuPathDB" id="FungiDB:AeMF1_002710"/>